<dbReference type="InterPro" id="IPR000361">
    <property type="entry name" value="ATAP_core_dom"/>
</dbReference>
<dbReference type="Proteomes" id="UP000199159">
    <property type="component" value="Unassembled WGS sequence"/>
</dbReference>
<sequence>MEFTFTEEAITRLNHKKINNELLLKVKYETEGCGCVVSGVPTLWIVDHQEEDEERFETNFCPVLVEKSKKVFYDEQLKIDYVESANCYLLRSPNQILNPRMMLIEKRELTHEPKA</sequence>
<dbReference type="InterPro" id="IPR035903">
    <property type="entry name" value="HesB-like_dom_sf"/>
</dbReference>
<evidence type="ECO:0000313" key="3">
    <source>
        <dbReference type="Proteomes" id="UP000199159"/>
    </source>
</evidence>
<dbReference type="STRING" id="930152.SAMN05216565_111104"/>
<dbReference type="EMBL" id="FNJU01000011">
    <property type="protein sequence ID" value="SDP90067.1"/>
    <property type="molecule type" value="Genomic_DNA"/>
</dbReference>
<gene>
    <name evidence="2" type="ORF">SAMN05216565_111104</name>
</gene>
<dbReference type="RefSeq" id="WP_090857654.1">
    <property type="nucleotide sequence ID" value="NZ_FNJU01000011.1"/>
</dbReference>
<organism evidence="2 3">
    <name type="scientific">Litchfieldia salsa</name>
    <dbReference type="NCBI Taxonomy" id="930152"/>
    <lineage>
        <taxon>Bacteria</taxon>
        <taxon>Bacillati</taxon>
        <taxon>Bacillota</taxon>
        <taxon>Bacilli</taxon>
        <taxon>Bacillales</taxon>
        <taxon>Bacillaceae</taxon>
        <taxon>Litchfieldia</taxon>
    </lineage>
</organism>
<dbReference type="SUPFAM" id="SSF89360">
    <property type="entry name" value="HesB-like domain"/>
    <property type="match status" value="1"/>
</dbReference>
<reference evidence="3" key="1">
    <citation type="submission" date="2016-10" db="EMBL/GenBank/DDBJ databases">
        <authorList>
            <person name="Varghese N."/>
            <person name="Submissions S."/>
        </authorList>
    </citation>
    <scope>NUCLEOTIDE SEQUENCE [LARGE SCALE GENOMIC DNA]</scope>
    <source>
        <strain evidence="3">IBRC-M10078</strain>
    </source>
</reference>
<feature type="domain" description="Core" evidence="1">
    <location>
        <begin position="1"/>
        <end position="104"/>
    </location>
</feature>
<dbReference type="AlphaFoldDB" id="A0A1H0WHE6"/>
<dbReference type="Gene3D" id="2.60.300.12">
    <property type="entry name" value="HesB-like domain"/>
    <property type="match status" value="1"/>
</dbReference>
<name>A0A1H0WHE6_9BACI</name>
<dbReference type="OrthoDB" id="2361087at2"/>
<keyword evidence="3" id="KW-1185">Reference proteome</keyword>
<dbReference type="Pfam" id="PF01521">
    <property type="entry name" value="Fe-S_biosyn"/>
    <property type="match status" value="1"/>
</dbReference>
<evidence type="ECO:0000313" key="2">
    <source>
        <dbReference type="EMBL" id="SDP90067.1"/>
    </source>
</evidence>
<evidence type="ECO:0000259" key="1">
    <source>
        <dbReference type="Pfam" id="PF01521"/>
    </source>
</evidence>
<accession>A0A1H0WHE6</accession>
<proteinExistence type="predicted"/>
<protein>
    <submittedName>
        <fullName evidence="2">Uncharacterized protein YqkB</fullName>
    </submittedName>
</protein>